<protein>
    <submittedName>
        <fullName evidence="1">Uncharacterized protein</fullName>
    </submittedName>
</protein>
<dbReference type="KEGG" id="vg:28803307"/>
<gene>
    <name evidence="1" type="primary">92</name>
    <name evidence="1" type="ORF">PBI_CLUBL_92</name>
</gene>
<proteinExistence type="predicted"/>
<sequence>MSGEIKRFVEYNDGTNLLRIGSDGDFVDFEVADKSVFLPIEKLHELIGEVARFAPAKPQPVLRGGAANV</sequence>
<name>A0A160DF48_9CAUD</name>
<organism evidence="1 2">
    <name type="scientific">Gordonia phage ClubL</name>
    <dbReference type="NCBI Taxonomy" id="1838065"/>
    <lineage>
        <taxon>Viruses</taxon>
        <taxon>Duplodnaviria</taxon>
        <taxon>Heunggongvirae</taxon>
        <taxon>Uroviricota</taxon>
        <taxon>Caudoviricetes</taxon>
        <taxon>Smoothievirus</taxon>
        <taxon>Smoothievirus clubL</taxon>
    </lineage>
</organism>
<accession>A0A160DF48</accession>
<dbReference type="EMBL" id="KU998246">
    <property type="protein sequence ID" value="ANA86590.1"/>
    <property type="molecule type" value="Genomic_DNA"/>
</dbReference>
<dbReference type="Proteomes" id="UP000203982">
    <property type="component" value="Segment"/>
</dbReference>
<keyword evidence="2" id="KW-1185">Reference proteome</keyword>
<dbReference type="RefSeq" id="YP_009273127.1">
    <property type="nucleotide sequence ID" value="NC_030901.1"/>
</dbReference>
<evidence type="ECO:0000313" key="1">
    <source>
        <dbReference type="EMBL" id="ANA86590.1"/>
    </source>
</evidence>
<reference evidence="1 2" key="1">
    <citation type="submission" date="2016-03" db="EMBL/GenBank/DDBJ databases">
        <authorList>
            <person name="Montgomery M.T."/>
            <person name="Guerrero C.A."/>
            <person name="Mavrich T.N."/>
            <person name="Pope W.H."/>
            <person name="Garlena R.A."/>
            <person name="Russell D.A."/>
            <person name="Jacobs-Sera D."/>
            <person name="Hendrix R.W."/>
            <person name="Hatfull G.F."/>
        </authorList>
    </citation>
    <scope>NUCLEOTIDE SEQUENCE [LARGE SCALE GENOMIC DNA]</scope>
</reference>
<dbReference type="GeneID" id="28803307"/>
<evidence type="ECO:0000313" key="2">
    <source>
        <dbReference type="Proteomes" id="UP000203982"/>
    </source>
</evidence>